<dbReference type="AlphaFoldDB" id="A0A225WLA7"/>
<evidence type="ECO:0000259" key="2">
    <source>
        <dbReference type="Pfam" id="PF13843"/>
    </source>
</evidence>
<dbReference type="PANTHER" id="PTHR46599:SF3">
    <property type="entry name" value="PIGGYBAC TRANSPOSABLE ELEMENT-DERIVED PROTEIN 4"/>
    <property type="match status" value="1"/>
</dbReference>
<dbReference type="OrthoDB" id="7790830at2759"/>
<dbReference type="PANTHER" id="PTHR46599">
    <property type="entry name" value="PIGGYBAC TRANSPOSABLE ELEMENT-DERIVED PROTEIN 4"/>
    <property type="match status" value="1"/>
</dbReference>
<dbReference type="InterPro" id="IPR029526">
    <property type="entry name" value="PGBD"/>
</dbReference>
<organism evidence="3 4">
    <name type="scientific">Phytophthora megakarya</name>
    <dbReference type="NCBI Taxonomy" id="4795"/>
    <lineage>
        <taxon>Eukaryota</taxon>
        <taxon>Sar</taxon>
        <taxon>Stramenopiles</taxon>
        <taxon>Oomycota</taxon>
        <taxon>Peronosporomycetes</taxon>
        <taxon>Peronosporales</taxon>
        <taxon>Peronosporaceae</taxon>
        <taxon>Phytophthora</taxon>
    </lineage>
</organism>
<feature type="compositionally biased region" description="Basic and acidic residues" evidence="1">
    <location>
        <begin position="70"/>
        <end position="87"/>
    </location>
</feature>
<reference evidence="4" key="1">
    <citation type="submission" date="2017-03" db="EMBL/GenBank/DDBJ databases">
        <title>Phytopthora megakarya and P. palmivora, two closely related causual agents of cacao black pod achieved similar genome size and gene model numbers by different mechanisms.</title>
        <authorList>
            <person name="Ali S."/>
            <person name="Shao J."/>
            <person name="Larry D.J."/>
            <person name="Kronmiller B."/>
            <person name="Shen D."/>
            <person name="Strem M.D."/>
            <person name="Melnick R.L."/>
            <person name="Guiltinan M.J."/>
            <person name="Tyler B.M."/>
            <person name="Meinhardt L.W."/>
            <person name="Bailey B.A."/>
        </authorList>
    </citation>
    <scope>NUCLEOTIDE SEQUENCE [LARGE SCALE GENOMIC DNA]</scope>
    <source>
        <strain evidence="4">zdho120</strain>
    </source>
</reference>
<feature type="region of interest" description="Disordered" evidence="1">
    <location>
        <begin position="70"/>
        <end position="101"/>
    </location>
</feature>
<evidence type="ECO:0000256" key="1">
    <source>
        <dbReference type="SAM" id="MobiDB-lite"/>
    </source>
</evidence>
<gene>
    <name evidence="3" type="ORF">PHMEG_0007943</name>
</gene>
<dbReference type="Pfam" id="PF13843">
    <property type="entry name" value="DDE_Tnp_1_7"/>
    <property type="match status" value="1"/>
</dbReference>
<proteinExistence type="predicted"/>
<keyword evidence="4" id="KW-1185">Reference proteome</keyword>
<feature type="domain" description="PiggyBac transposable element-derived protein" evidence="2">
    <location>
        <begin position="289"/>
        <end position="473"/>
    </location>
</feature>
<comment type="caution">
    <text evidence="3">The sequence shown here is derived from an EMBL/GenBank/DDBJ whole genome shotgun (WGS) entry which is preliminary data.</text>
</comment>
<dbReference type="STRING" id="4795.A0A225WLA7"/>
<name>A0A225WLA7_9STRA</name>
<dbReference type="EMBL" id="NBNE01000652">
    <property type="protein sequence ID" value="OWZ18038.1"/>
    <property type="molecule type" value="Genomic_DNA"/>
</dbReference>
<sequence length="532" mass="59347">MAHIRPTRLAKPGTLPEDVDFRHLRPKGLETAWTYVKSGASAYGPSGVDVFLGEAAVVDPIIKSGLMRVDHEEETGGGHEEHQHENQGETDSPVQDDCDSSEVEDVIDTSVLLSQGIVQAALFGSPTPSEVDLSQGAVRRAFDISQDGLHSEPSAQDVKEDATQLQRAENPDSDTPIANRLRLRRDFKCDVNFVGVNEYLSSLVQGGDLDGDDTISDADAIELDETFLGSLSIGVDGQLSKSAKEKRTETLRTMRWAQSSSNFEFGDEYPGLGGDEARPVAELRSLCHSPVKTFFYFAPKSMWVSICDETNRYCSQQIRPRAERMRAKQPDQRGTTKETLTQIRRRFRMKPAYETQELLDVMGLLVAHMLCSPRGDFLSTEDGAVLAGTFGKFMPRNRCQDILRDLHFVDDDSEPTRDKLRRLRPVVDKLQERFLVGWTLPYVFSFDEGVLPATSKCSTTRMFMPDKPHRFEIYVGKVQARENEVDAFDHKTGAAAVVRNLKVVLVHGRQKFHAVAVIVSILLSSSRSSCYL</sequence>
<accession>A0A225WLA7</accession>
<evidence type="ECO:0000313" key="4">
    <source>
        <dbReference type="Proteomes" id="UP000198211"/>
    </source>
</evidence>
<evidence type="ECO:0000313" key="3">
    <source>
        <dbReference type="EMBL" id="OWZ18038.1"/>
    </source>
</evidence>
<dbReference type="Proteomes" id="UP000198211">
    <property type="component" value="Unassembled WGS sequence"/>
</dbReference>
<protein>
    <recommendedName>
        <fullName evidence="2">PiggyBac transposable element-derived protein domain-containing protein</fullName>
    </recommendedName>
</protein>